<evidence type="ECO:0000259" key="1">
    <source>
        <dbReference type="Pfam" id="PF00485"/>
    </source>
</evidence>
<dbReference type="GO" id="GO:0016301">
    <property type="term" value="F:kinase activity"/>
    <property type="evidence" value="ECO:0007669"/>
    <property type="project" value="UniProtKB-KW"/>
</dbReference>
<dbReference type="Gene3D" id="3.10.20.30">
    <property type="match status" value="1"/>
</dbReference>
<dbReference type="RefSeq" id="WP_089612141.1">
    <property type="nucleotide sequence ID" value="NZ_CP022121.1"/>
</dbReference>
<keyword evidence="3" id="KW-1185">Reference proteome</keyword>
<dbReference type="InterPro" id="IPR027417">
    <property type="entry name" value="P-loop_NTPase"/>
</dbReference>
<dbReference type="InterPro" id="IPR012676">
    <property type="entry name" value="TGS-like"/>
</dbReference>
<comment type="caution">
    <text evidence="2">The sequence shown here is derived from an EMBL/GenBank/DDBJ whole genome shotgun (WGS) entry which is preliminary data.</text>
</comment>
<dbReference type="SUPFAM" id="SSF55186">
    <property type="entry name" value="ThrRS/AlaRS common domain"/>
    <property type="match status" value="1"/>
</dbReference>
<name>A0ABT1Y570_9FIRM</name>
<gene>
    <name evidence="2" type="ORF">NVS47_10895</name>
</gene>
<feature type="domain" description="Phosphoribulokinase/uridine kinase" evidence="1">
    <location>
        <begin position="290"/>
        <end position="488"/>
    </location>
</feature>
<keyword evidence="2" id="KW-0808">Transferase</keyword>
<dbReference type="EMBL" id="JANPWE010000005">
    <property type="protein sequence ID" value="MCR6546012.1"/>
    <property type="molecule type" value="Genomic_DNA"/>
</dbReference>
<dbReference type="InterPro" id="IPR012675">
    <property type="entry name" value="Beta-grasp_dom_sf"/>
</dbReference>
<evidence type="ECO:0000313" key="2">
    <source>
        <dbReference type="EMBL" id="MCR6546012.1"/>
    </source>
</evidence>
<dbReference type="PANTHER" id="PTHR10285">
    <property type="entry name" value="URIDINE KINASE"/>
    <property type="match status" value="1"/>
</dbReference>
<dbReference type="SUPFAM" id="SSF52540">
    <property type="entry name" value="P-loop containing nucleoside triphosphate hydrolases"/>
    <property type="match status" value="1"/>
</dbReference>
<dbReference type="InterPro" id="IPR018163">
    <property type="entry name" value="Thr/Ala-tRNA-synth_IIc_edit"/>
</dbReference>
<dbReference type="Gene3D" id="3.40.50.300">
    <property type="entry name" value="P-loop containing nucleotide triphosphate hydrolases"/>
    <property type="match status" value="1"/>
</dbReference>
<organism evidence="2 3">
    <name type="scientific">Dehalobacterium formicoaceticum</name>
    <dbReference type="NCBI Taxonomy" id="51515"/>
    <lineage>
        <taxon>Bacteria</taxon>
        <taxon>Bacillati</taxon>
        <taxon>Bacillota</taxon>
        <taxon>Clostridia</taxon>
        <taxon>Eubacteriales</taxon>
        <taxon>Peptococcaceae</taxon>
        <taxon>Dehalobacterium</taxon>
    </lineage>
</organism>
<accession>A0ABT1Y570</accession>
<dbReference type="InterPro" id="IPR006083">
    <property type="entry name" value="PRK/URK"/>
</dbReference>
<sequence length="552" mass="63655">MAEMINVRFISGKTKLYEKGTSLMEISREFATAFKTPIVAAVINNDLKDMATRLEEDCSLEYFDLTSQLGNKVYQYSLIYLMVIAAQDLFPTGQVTVEHSLSKGLYCECRLEYPTTKEDVEALGQRMREIVAEDRPIVKRIIPLEKAIQLYEEIGDQTKVDLMKQLNRKTVTMYFCGERYGYHHSTMVPSTGYLKTFELKYYPPGMILRYPLKEAPYQLPTYVEMPKLEKVFQEAKHWAEIVECDYAARLNKFIRDGEINQVILMSEALHEKKIAEIADHIFANKNRLRIIMVAGPTSSGKTTFIQRLSIQLKVLGISTIRMSIDDYFIDREKLAEINDDPDLESLDVVDVDLLNNHVSRLLKGEEIEPPRFDFPTGKQLPSGRKVRIDKRQLLIIEGLHGLNEQLTISVPKQHKVKIYISPLTPIAIDQHSRTPSTDTRLIRRIVRDSQFRSHDASHTLQVWPSVQLGENRNIFPFSEEADIMFNSVLIYEPAVFRTFATPLLETISPDMPEYSQARRLMRLLSFFEPVEDAEIPLNSILREFIGKSCFYN</sequence>
<dbReference type="Proteomes" id="UP001524944">
    <property type="component" value="Unassembled WGS sequence"/>
</dbReference>
<reference evidence="2 3" key="1">
    <citation type="submission" date="2022-08" db="EMBL/GenBank/DDBJ databases">
        <title>Proteogenomics of the novel Dehalobacterium formicoaceticum strain EZ94 highlights a key role of methyltransferases during anaerobic dichloromethane degradation.</title>
        <authorList>
            <person name="Wasmund K."/>
        </authorList>
    </citation>
    <scope>NUCLEOTIDE SEQUENCE [LARGE SCALE GENOMIC DNA]</scope>
    <source>
        <strain evidence="2 3">EZ94</strain>
    </source>
</reference>
<dbReference type="SUPFAM" id="SSF81271">
    <property type="entry name" value="TGS-like"/>
    <property type="match status" value="1"/>
</dbReference>
<keyword evidence="2" id="KW-0418">Kinase</keyword>
<dbReference type="CDD" id="cd02028">
    <property type="entry name" value="UMPK_like"/>
    <property type="match status" value="1"/>
</dbReference>
<evidence type="ECO:0000313" key="3">
    <source>
        <dbReference type="Proteomes" id="UP001524944"/>
    </source>
</evidence>
<dbReference type="CDD" id="cd01667">
    <property type="entry name" value="TGS_ThrRS"/>
    <property type="match status" value="1"/>
</dbReference>
<protein>
    <submittedName>
        <fullName evidence="2">Nucleoside kinase</fullName>
    </submittedName>
</protein>
<dbReference type="Pfam" id="PF00485">
    <property type="entry name" value="PRK"/>
    <property type="match status" value="1"/>
</dbReference>
<dbReference type="Gene3D" id="3.30.980.10">
    <property type="entry name" value="Threonyl-trna Synthetase, Chain A, domain 2"/>
    <property type="match status" value="1"/>
</dbReference>
<proteinExistence type="predicted"/>